<name>A0A829LXS0_LIMFE</name>
<proteinExistence type="predicted"/>
<dbReference type="RefSeq" id="WP_016058026.1">
    <property type="nucleotide sequence ID" value="NZ_KI546276.1"/>
</dbReference>
<dbReference type="Proteomes" id="UP000018412">
    <property type="component" value="Unassembled WGS sequence"/>
</dbReference>
<protein>
    <submittedName>
        <fullName evidence="1">Glutamyl-tRNA synthetase</fullName>
    </submittedName>
</protein>
<dbReference type="InterPro" id="IPR057006">
    <property type="entry name" value="Phage_TAC_19"/>
</dbReference>
<dbReference type="AlphaFoldDB" id="A0A829LXS0"/>
<sequence length="114" mass="13431">MPYKIKLLINNKENEYIRNEPPMVENLIDALKIQRIEIEMDTTENGQTDKQIEERFNGYADFAVKFWHNQFSKKDFLSGLPTSAFDLIKNPVWDTLGYDPDALEDEDENDEKKD</sequence>
<dbReference type="EMBL" id="AYHA01000161">
    <property type="protein sequence ID" value="ESS00588.1"/>
    <property type="molecule type" value="Genomic_DNA"/>
</dbReference>
<keyword evidence="1" id="KW-0436">Ligase</keyword>
<reference evidence="1 2" key="2">
    <citation type="journal article" date="2015" name="Genome Announc.">
        <title>Draft Genome Sequence of Lactobacillus fermentum NB-22.</title>
        <authorList>
            <person name="Chaplin A.V."/>
            <person name="Shkoporov A.N."/>
            <person name="Efimov B.A."/>
            <person name="Pikina A.P."/>
            <person name="Borisova O.Y."/>
            <person name="Gladko I.A."/>
            <person name="Postnikova E.A."/>
            <person name="Lordkipanidze A.E."/>
            <person name="Kafarskaia L.I."/>
        </authorList>
    </citation>
    <scope>NUCLEOTIDE SEQUENCE [LARGE SCALE GENOMIC DNA]</scope>
    <source>
        <strain evidence="1 2">NB-22</strain>
    </source>
</reference>
<evidence type="ECO:0000313" key="2">
    <source>
        <dbReference type="Proteomes" id="UP000018412"/>
    </source>
</evidence>
<gene>
    <name evidence="1" type="ORF">NB22_09425</name>
</gene>
<dbReference type="GO" id="GO:0004812">
    <property type="term" value="F:aminoacyl-tRNA ligase activity"/>
    <property type="evidence" value="ECO:0007669"/>
    <property type="project" value="UniProtKB-KW"/>
</dbReference>
<accession>A0A829LXS0</accession>
<reference evidence="2" key="1">
    <citation type="submission" date="2013-10" db="EMBL/GenBank/DDBJ databases">
        <title>Draft genome sequence of Lactobacillus fermentum NB-22.</title>
        <authorList>
            <person name="Chaplin A.V."/>
            <person name="Shkoporov A.N."/>
            <person name="Khokhlova E.V."/>
            <person name="Efimov B.A."/>
            <person name="Kafarskaia L.I."/>
        </authorList>
    </citation>
    <scope>NUCLEOTIDE SEQUENCE [LARGE SCALE GENOMIC DNA]</scope>
    <source>
        <strain evidence="2">NB-22</strain>
    </source>
</reference>
<keyword evidence="1" id="KW-0030">Aminoacyl-tRNA synthetase</keyword>
<evidence type="ECO:0000313" key="1">
    <source>
        <dbReference type="EMBL" id="ESS00588.1"/>
    </source>
</evidence>
<dbReference type="NCBIfam" id="NF047360">
    <property type="entry name" value="tail_chap_PVL"/>
    <property type="match status" value="1"/>
</dbReference>
<dbReference type="Pfam" id="PF23857">
    <property type="entry name" value="Phage_TAC_19"/>
    <property type="match status" value="1"/>
</dbReference>
<organism evidence="1 2">
    <name type="scientific">Limosilactobacillus fermentum NB-22</name>
    <dbReference type="NCBI Taxonomy" id="1408443"/>
    <lineage>
        <taxon>Bacteria</taxon>
        <taxon>Bacillati</taxon>
        <taxon>Bacillota</taxon>
        <taxon>Bacilli</taxon>
        <taxon>Lactobacillales</taxon>
        <taxon>Lactobacillaceae</taxon>
        <taxon>Limosilactobacillus</taxon>
    </lineage>
</organism>
<comment type="caution">
    <text evidence="1">The sequence shown here is derived from an EMBL/GenBank/DDBJ whole genome shotgun (WGS) entry which is preliminary data.</text>
</comment>